<dbReference type="SUPFAM" id="SSF53850">
    <property type="entry name" value="Periplasmic binding protein-like II"/>
    <property type="match status" value="1"/>
</dbReference>
<dbReference type="PANTHER" id="PTHR38431">
    <property type="entry name" value="BLL2305 PROTEIN"/>
    <property type="match status" value="1"/>
</dbReference>
<evidence type="ECO:0000313" key="2">
    <source>
        <dbReference type="EMBL" id="EAP74145.1"/>
    </source>
</evidence>
<protein>
    <recommendedName>
        <fullName evidence="1">PBP domain-containing protein</fullName>
    </recommendedName>
</protein>
<dbReference type="AlphaFoldDB" id="A0AB33VH59"/>
<name>A0AB33VH59_RALSU</name>
<evidence type="ECO:0000259" key="1">
    <source>
        <dbReference type="Pfam" id="PF12727"/>
    </source>
</evidence>
<dbReference type="Pfam" id="PF12727">
    <property type="entry name" value="PBP_like"/>
    <property type="match status" value="1"/>
</dbReference>
<dbReference type="Proteomes" id="UP000005933">
    <property type="component" value="Unassembled WGS sequence"/>
</dbReference>
<proteinExistence type="predicted"/>
<feature type="domain" description="PBP" evidence="1">
    <location>
        <begin position="2"/>
        <end position="53"/>
    </location>
</feature>
<dbReference type="PANTHER" id="PTHR38431:SF1">
    <property type="entry name" value="BLL2305 PROTEIN"/>
    <property type="match status" value="1"/>
</dbReference>
<sequence>MAVQEGRADVGFGLRPGAEAHGLHFVPLTRETYYLAVRRNDALAPWVRELTERIGSPAFREGLSHLAGYRAPEHVALLSAEQALPWHADEPRAAMR</sequence>
<accession>A0AB33VH59</accession>
<reference evidence="2 3" key="1">
    <citation type="journal article" date="2006" name="Mol. Plant Microbe Interact.">
        <title>Identification of open reading frames unique to a select agent: Ralstonia solanacearum race 3 biovar 2.</title>
        <authorList>
            <person name="Gabriel D.W."/>
            <person name="Allen C."/>
            <person name="Schell M."/>
            <person name="Denny T.P."/>
            <person name="Greenberg J.T."/>
            <person name="Duan Y.P."/>
            <person name="Flores-Cruz Z."/>
            <person name="Huang Q."/>
            <person name="Clifford J.M."/>
            <person name="Presting G."/>
            <person name="Gonzalez E.T."/>
            <person name="Reddy J."/>
            <person name="Elphinstone J."/>
            <person name="Swanson J."/>
            <person name="Yao J."/>
            <person name="Mulholland V."/>
            <person name="Liu L."/>
            <person name="Farmerie W."/>
            <person name="Patnaikuni M."/>
            <person name="Balogh B."/>
            <person name="Norman D."/>
            <person name="Alvarez A."/>
            <person name="Castillo J.A."/>
            <person name="Jones J."/>
            <person name="Saddler G."/>
            <person name="Walunas T."/>
            <person name="Zhukov A."/>
            <person name="Mikhailova N."/>
        </authorList>
    </citation>
    <scope>NUCLEOTIDE SEQUENCE [LARGE SCALE GENOMIC DNA]</scope>
    <source>
        <strain evidence="2 3">UW551</strain>
    </source>
</reference>
<organism evidence="2 3">
    <name type="scientific">Ralstonia solanacearum (strain UW551)</name>
    <dbReference type="NCBI Taxonomy" id="342110"/>
    <lineage>
        <taxon>Bacteria</taxon>
        <taxon>Pseudomonadati</taxon>
        <taxon>Pseudomonadota</taxon>
        <taxon>Betaproteobacteria</taxon>
        <taxon>Burkholderiales</taxon>
        <taxon>Burkholderiaceae</taxon>
        <taxon>Ralstonia</taxon>
        <taxon>Ralstonia solanacearum species complex</taxon>
    </lineage>
</organism>
<comment type="caution">
    <text evidence="2">The sequence shown here is derived from an EMBL/GenBank/DDBJ whole genome shotgun (WGS) entry which is preliminary data.</text>
</comment>
<evidence type="ECO:0000313" key="3">
    <source>
        <dbReference type="Proteomes" id="UP000005933"/>
    </source>
</evidence>
<gene>
    <name evidence="2" type="ORF">RRSL_03860</name>
</gene>
<dbReference type="EMBL" id="AAKL01000006">
    <property type="protein sequence ID" value="EAP74145.1"/>
    <property type="molecule type" value="Genomic_DNA"/>
</dbReference>
<dbReference type="InterPro" id="IPR024370">
    <property type="entry name" value="PBP_domain"/>
</dbReference>